<dbReference type="Pfam" id="PF15112">
    <property type="entry name" value="DUF4559"/>
    <property type="match status" value="1"/>
</dbReference>
<dbReference type="InterPro" id="IPR027897">
    <property type="entry name" value="DUF4559"/>
</dbReference>
<dbReference type="PANTHER" id="PTHR35083:SF3">
    <property type="entry name" value="SI:CH211-91P5.3"/>
    <property type="match status" value="1"/>
</dbReference>
<dbReference type="Pfam" id="PF00035">
    <property type="entry name" value="dsrm"/>
    <property type="match status" value="1"/>
</dbReference>
<reference evidence="5" key="4">
    <citation type="submission" date="2025-09" db="UniProtKB">
        <authorList>
            <consortium name="Ensembl"/>
        </authorList>
    </citation>
    <scope>IDENTIFICATION</scope>
</reference>
<keyword evidence="1" id="KW-0694">RNA-binding</keyword>
<evidence type="ECO:0000256" key="3">
    <source>
        <dbReference type="SAM" id="MobiDB-lite"/>
    </source>
</evidence>
<keyword evidence="6" id="KW-1185">Reference proteome</keyword>
<feature type="region of interest" description="Disordered" evidence="3">
    <location>
        <begin position="443"/>
        <end position="472"/>
    </location>
</feature>
<evidence type="ECO:0000313" key="6">
    <source>
        <dbReference type="Proteomes" id="UP000018467"/>
    </source>
</evidence>
<reference evidence="6" key="2">
    <citation type="journal article" date="2014" name="Nat. Commun.">
        <title>The cavefish genome reveals candidate genes for eye loss.</title>
        <authorList>
            <person name="McGaugh S.E."/>
            <person name="Gross J.B."/>
            <person name="Aken B."/>
            <person name="Blin M."/>
            <person name="Borowsky R."/>
            <person name="Chalopin D."/>
            <person name="Hinaux H."/>
            <person name="Jeffery W.R."/>
            <person name="Keene A."/>
            <person name="Ma L."/>
            <person name="Minx P."/>
            <person name="Murphy D."/>
            <person name="O'Quin K.E."/>
            <person name="Retaux S."/>
            <person name="Rohner N."/>
            <person name="Searle S.M."/>
            <person name="Stahl B.A."/>
            <person name="Tabin C."/>
            <person name="Volff J.N."/>
            <person name="Yoshizawa M."/>
            <person name="Warren W.C."/>
        </authorList>
    </citation>
    <scope>NUCLEOTIDE SEQUENCE [LARGE SCALE GENOMIC DNA]</scope>
    <source>
        <strain evidence="6">female</strain>
    </source>
</reference>
<dbReference type="GO" id="GO:0003723">
    <property type="term" value="F:RNA binding"/>
    <property type="evidence" value="ECO:0007669"/>
    <property type="project" value="UniProtKB-UniRule"/>
</dbReference>
<dbReference type="PANTHER" id="PTHR35083">
    <property type="entry name" value="RGD1565685 PROTEIN"/>
    <property type="match status" value="1"/>
</dbReference>
<dbReference type="SUPFAM" id="SSF54768">
    <property type="entry name" value="dsRNA-binding domain-like"/>
    <property type="match status" value="1"/>
</dbReference>
<name>A0A3B1JWV3_ASTMX</name>
<evidence type="ECO:0000313" key="5">
    <source>
        <dbReference type="Ensembl" id="ENSAMXP00000045819.1"/>
    </source>
</evidence>
<keyword evidence="2" id="KW-0175">Coiled coil</keyword>
<accession>A0A3B1JWV3</accession>
<reference evidence="5" key="3">
    <citation type="submission" date="2025-08" db="UniProtKB">
        <authorList>
            <consortium name="Ensembl"/>
        </authorList>
    </citation>
    <scope>IDENTIFICATION</scope>
</reference>
<dbReference type="Gene3D" id="3.30.160.20">
    <property type="match status" value="2"/>
</dbReference>
<dbReference type="AlphaFoldDB" id="A0A3B1JWV3"/>
<evidence type="ECO:0000256" key="2">
    <source>
        <dbReference type="SAM" id="Coils"/>
    </source>
</evidence>
<dbReference type="InterPro" id="IPR014720">
    <property type="entry name" value="dsRBD_dom"/>
</dbReference>
<sequence length="1044" mass="117291">MPRGHTDHCSFEQFDISAILNFMGSCTHFEPFVQSKDLNKVTNMRNIVMHSPEFRLDEEKMKNVVENVLSLATLLNSHVPGDLYKTVLEAIEKFNTVLENCLGQDSKLDGNENILLLDREQQALKEKIESLTQRYEADQNEGNTEELQGMRNFLEQNKDLLENLKPQVERLNEIQEKVDEHEVKIVHLSGRVDDLEKATTTDSMFTIETLQYKNHLIEQTRKRKWPDPVFTEEIEPSGYRGRVEVNGHTFIGFQVCKKKVMAHQEVAKIALDSLRSEFESTVEPLSSATTTSSNPFHCTVTVVLDKVVVSDGAVKQEEAIESAYSKLVPLLKNLKDLPDGNRTAVLAHLNKCGVKPPQELLLQKGDQFFCELQLKESFTFNDEDGSSTKKKTEQQAASIALQRLSTFLNSSSLAVRNENYKGFLKERLDALGMDSTKTVYTIDEEKATEDPEGPGTSIDASQSYRDESNEHNTEDLQVCSTQTNTHQEVAKIPMDLERTKGPLTPASISSVNTTTSSSSMLFYGTVIVVLEKEISSDSFLTKEEAIESAYKKFTCVFGLNYPNGDSSFKTAVCAHFEKCQIKPPQELSCSQDDKFVCKLQLSECFPFHDEVGFSNKKKAEQQAAKLALQQLSPFLTCSPLAAQNENYKGFLKERLEACGIDSTKTEYKTEQKAMEELEGPGTMRDTSHMSSTQTRQNELELSSVQPNDNGAVVHPPPTSHSSCAAKIPDSSPSSVPNEVLEEDYAEIHSLLTVHHLKPPSVIVERFTTDQNVSLTLNIALDKFTFKNLSEYTSKKEATRKTYCLLGFALGIFPKDTDENKATMLVKQDFSKKTLALPKEIVDGEKTSFWCSIGEITYTLTYEGQGSTEDEAKQDTLNKALLTLPSLFGFPHLPKSSSTGETEDQINSLLRKAGQKDLTFSDERNQHKVSVTLAFSDYTMTSKMQRTKKENRNLLSKRILGLLGVETEPQCPSLRNCVDDWFKQKGLQQPVFTDTEEALGCKAVFSVQLSCSHPDWEDKLEAAKMKLVQELHRRFRNLVDSGKQD</sequence>
<organism evidence="5 6">
    <name type="scientific">Astyanax mexicanus</name>
    <name type="common">Blind cave fish</name>
    <name type="synonym">Astyanax fasciatus mexicanus</name>
    <dbReference type="NCBI Taxonomy" id="7994"/>
    <lineage>
        <taxon>Eukaryota</taxon>
        <taxon>Metazoa</taxon>
        <taxon>Chordata</taxon>
        <taxon>Craniata</taxon>
        <taxon>Vertebrata</taxon>
        <taxon>Euteleostomi</taxon>
        <taxon>Actinopterygii</taxon>
        <taxon>Neopterygii</taxon>
        <taxon>Teleostei</taxon>
        <taxon>Ostariophysi</taxon>
        <taxon>Characiformes</taxon>
        <taxon>Characoidei</taxon>
        <taxon>Acestrorhamphidae</taxon>
        <taxon>Acestrorhamphinae</taxon>
        <taxon>Astyanax</taxon>
    </lineage>
</organism>
<feature type="coiled-coil region" evidence="2">
    <location>
        <begin position="114"/>
        <end position="198"/>
    </location>
</feature>
<dbReference type="InParanoid" id="A0A3B1JWV3"/>
<dbReference type="FunCoup" id="A0A3B1JWV3">
    <property type="interactions" value="3"/>
</dbReference>
<dbReference type="Ensembl" id="ENSAMXT00000031760.1">
    <property type="protein sequence ID" value="ENSAMXP00000045819.1"/>
    <property type="gene ID" value="ENSAMXG00000015578.2"/>
</dbReference>
<protein>
    <submittedName>
        <fullName evidence="5">Uncharacterized LOC103024880</fullName>
    </submittedName>
</protein>
<evidence type="ECO:0000259" key="4">
    <source>
        <dbReference type="PROSITE" id="PS50137"/>
    </source>
</evidence>
<reference evidence="6" key="1">
    <citation type="submission" date="2013-03" db="EMBL/GenBank/DDBJ databases">
        <authorList>
            <person name="Jeffery W."/>
            <person name="Warren W."/>
            <person name="Wilson R.K."/>
        </authorList>
    </citation>
    <scope>NUCLEOTIDE SEQUENCE</scope>
    <source>
        <strain evidence="6">female</strain>
    </source>
</reference>
<feature type="compositionally biased region" description="Polar residues" evidence="3">
    <location>
        <begin position="688"/>
        <end position="698"/>
    </location>
</feature>
<dbReference type="PROSITE" id="PS50137">
    <property type="entry name" value="DS_RBD"/>
    <property type="match status" value="1"/>
</dbReference>
<dbReference type="GeneTree" id="ENSGT00940000175812"/>
<dbReference type="Bgee" id="ENSAMXG00000015578">
    <property type="expression patterns" value="Expressed in intestine and 14 other cell types or tissues"/>
</dbReference>
<feature type="domain" description="DRBM" evidence="4">
    <location>
        <begin position="614"/>
        <end position="633"/>
    </location>
</feature>
<evidence type="ECO:0000256" key="1">
    <source>
        <dbReference type="PROSITE-ProRule" id="PRU00266"/>
    </source>
</evidence>
<proteinExistence type="predicted"/>
<dbReference type="PROSITE" id="PS51257">
    <property type="entry name" value="PROKAR_LIPOPROTEIN"/>
    <property type="match status" value="1"/>
</dbReference>
<dbReference type="STRING" id="7994.ENSAMXP00000045819"/>
<dbReference type="Proteomes" id="UP000018467">
    <property type="component" value="Unassembled WGS sequence"/>
</dbReference>
<feature type="region of interest" description="Disordered" evidence="3">
    <location>
        <begin position="675"/>
        <end position="698"/>
    </location>
</feature>
<feature type="region of interest" description="Disordered" evidence="3">
    <location>
        <begin position="715"/>
        <end position="736"/>
    </location>
</feature>
<dbReference type="SMART" id="SM00358">
    <property type="entry name" value="DSRM"/>
    <property type="match status" value="3"/>
</dbReference>